<organism evidence="3 4">
    <name type="scientific">Pontibacter burrus</name>
    <dbReference type="NCBI Taxonomy" id="2704466"/>
    <lineage>
        <taxon>Bacteria</taxon>
        <taxon>Pseudomonadati</taxon>
        <taxon>Bacteroidota</taxon>
        <taxon>Cytophagia</taxon>
        <taxon>Cytophagales</taxon>
        <taxon>Hymenobacteraceae</taxon>
        <taxon>Pontibacter</taxon>
    </lineage>
</organism>
<dbReference type="GO" id="GO:0016757">
    <property type="term" value="F:glycosyltransferase activity"/>
    <property type="evidence" value="ECO:0007669"/>
    <property type="project" value="InterPro"/>
</dbReference>
<accession>A0A6B3LWD6</accession>
<dbReference type="GO" id="GO:0009103">
    <property type="term" value="P:lipopolysaccharide biosynthetic process"/>
    <property type="evidence" value="ECO:0007669"/>
    <property type="project" value="TreeGrafter"/>
</dbReference>
<dbReference type="Gene3D" id="3.40.50.2000">
    <property type="entry name" value="Glycogen Phosphorylase B"/>
    <property type="match status" value="2"/>
</dbReference>
<proteinExistence type="predicted"/>
<reference evidence="3 4" key="1">
    <citation type="submission" date="2020-02" db="EMBL/GenBank/DDBJ databases">
        <authorList>
            <person name="Kim M.K."/>
        </authorList>
    </citation>
    <scope>NUCLEOTIDE SEQUENCE [LARGE SCALE GENOMIC DNA]</scope>
    <source>
        <strain evidence="3 4">BT327</strain>
    </source>
</reference>
<keyword evidence="1 3" id="KW-0808">Transferase</keyword>
<sequence length="378" mass="42141">MRVTYVTSYDSMDVLNWSGSGYNIANALRAQNIELDFVGNLRYGLSPSLELKKHIYKLINKRFQPERSMYVASNYASQVQASLKSNSDILFSPGTLPLALLKTNKPKVFYTDATFAGMLNYYDDFKNLCTETIVQGNLLEQEALSTSRLAIFASDWAAKSATDHYLVDPGKIKVVPFGANIEHNYSLSEINLAITKRSKAECHLLFIGVDWERKGGALAINVAERLNQLGLKTTLHVAGIQNIPVRKLPTFVKNYGFISKATCEGRTFLNQLLLKSHFLIVPSRAEAYGLVYCEANSFGVPAIATAVGGIPTVIKDEVNGKLFPLEASDNAYAEYILQVFTDNRRYQELALSSFNEYTQRLNWSSAGQTIKNLLKEVL</sequence>
<evidence type="ECO:0000256" key="1">
    <source>
        <dbReference type="ARBA" id="ARBA00022679"/>
    </source>
</evidence>
<dbReference type="Proteomes" id="UP000474777">
    <property type="component" value="Unassembled WGS sequence"/>
</dbReference>
<evidence type="ECO:0000313" key="3">
    <source>
        <dbReference type="EMBL" id="NEM97754.1"/>
    </source>
</evidence>
<dbReference type="InterPro" id="IPR001296">
    <property type="entry name" value="Glyco_trans_1"/>
</dbReference>
<comment type="caution">
    <text evidence="3">The sequence shown here is derived from an EMBL/GenBank/DDBJ whole genome shotgun (WGS) entry which is preliminary data.</text>
</comment>
<dbReference type="SUPFAM" id="SSF53756">
    <property type="entry name" value="UDP-Glycosyltransferase/glycogen phosphorylase"/>
    <property type="match status" value="1"/>
</dbReference>
<name>A0A6B3LWD6_9BACT</name>
<gene>
    <name evidence="3" type="ORF">GXP69_08615</name>
</gene>
<dbReference type="Pfam" id="PF00534">
    <property type="entry name" value="Glycos_transf_1"/>
    <property type="match status" value="1"/>
</dbReference>
<dbReference type="CDD" id="cd03801">
    <property type="entry name" value="GT4_PimA-like"/>
    <property type="match status" value="1"/>
</dbReference>
<keyword evidence="4" id="KW-1185">Reference proteome</keyword>
<dbReference type="PANTHER" id="PTHR46401:SF2">
    <property type="entry name" value="GLYCOSYLTRANSFERASE WBBK-RELATED"/>
    <property type="match status" value="1"/>
</dbReference>
<dbReference type="AlphaFoldDB" id="A0A6B3LWD6"/>
<evidence type="ECO:0000259" key="2">
    <source>
        <dbReference type="Pfam" id="PF00534"/>
    </source>
</evidence>
<dbReference type="PANTHER" id="PTHR46401">
    <property type="entry name" value="GLYCOSYLTRANSFERASE WBBK-RELATED"/>
    <property type="match status" value="1"/>
</dbReference>
<feature type="domain" description="Glycosyl transferase family 1" evidence="2">
    <location>
        <begin position="203"/>
        <end position="349"/>
    </location>
</feature>
<protein>
    <submittedName>
        <fullName evidence="3">Glycosyltransferase family 4 protein</fullName>
    </submittedName>
</protein>
<dbReference type="EMBL" id="JAAGWD010000003">
    <property type="protein sequence ID" value="NEM97754.1"/>
    <property type="molecule type" value="Genomic_DNA"/>
</dbReference>
<evidence type="ECO:0000313" key="4">
    <source>
        <dbReference type="Proteomes" id="UP000474777"/>
    </source>
</evidence>